<feature type="region of interest" description="Disordered" evidence="2">
    <location>
        <begin position="420"/>
        <end position="445"/>
    </location>
</feature>
<dbReference type="Pfam" id="PF08202">
    <property type="entry name" value="MIS13"/>
    <property type="match status" value="1"/>
</dbReference>
<dbReference type="PANTHER" id="PTHR14778:SF2">
    <property type="entry name" value="KINETOCHORE-ASSOCIATED PROTEIN DSN1 HOMOLOG"/>
    <property type="match status" value="1"/>
</dbReference>
<sequence length="554" mass="60881">MTSTLTRAPLQTLSMTSSQPGTRRRSARLAFDEENDAPKAAKRTKTEAVSNGPGSKQATGRANGTAVNKAKTAYDEDADGFQFTRKARSKKAIAKPITVADLPHPESTAVAPAPSKKKKKTLPSSPAPEEPKRAPKRRRSARLSGDNNETFTEIDILATATAENTDESAKENQAQNEDPFVAHRKISGEFNKDSVNLVAPGSETHVEKRRDPTKIALPFADTPIIRRNKEMRKNSGQTNRRSSSGMRGRRASSLMDSGTSNGGHGEFHYSGEMAIKAEDDSNYTETDCPDTTAIPHAEVETSEFYKHISQDLPEPRRMKQLLTWCGTRALPEKPSGSVPDTNAILAARVIQEELLKEFANKSAMSDWFNREETAPVVIVKKPNPRNIQNAAKLEELEADVKRLQEEKSAWEDLLKQSFAATSSSKDAPSHEQQQTPHLSTDPNSIHASLLDPEQAAILQALMSQGSHLLSSTQSRLQDISSSLEFKIDQFADGVHKLEQYRQAAERVADRVLAVSAEKLEEREKRSLEKNGLGKVDGIEVLRSLSRAIKDASGD</sequence>
<dbReference type="GO" id="GO:0000444">
    <property type="term" value="C:MIS12/MIND type complex"/>
    <property type="evidence" value="ECO:0007669"/>
    <property type="project" value="InterPro"/>
</dbReference>
<dbReference type="InterPro" id="IPR013218">
    <property type="entry name" value="Dsn1/Mis13"/>
</dbReference>
<dbReference type="PANTHER" id="PTHR14778">
    <property type="entry name" value="KINETOCHORE-ASSOCIATED PROTEIN DSN1 HOMOLOG"/>
    <property type="match status" value="1"/>
</dbReference>
<feature type="region of interest" description="Disordered" evidence="2">
    <location>
        <begin position="1"/>
        <end position="264"/>
    </location>
</feature>
<evidence type="ECO:0008006" key="5">
    <source>
        <dbReference type="Google" id="ProtNLM"/>
    </source>
</evidence>
<keyword evidence="4" id="KW-1185">Reference proteome</keyword>
<evidence type="ECO:0000256" key="1">
    <source>
        <dbReference type="SAM" id="Coils"/>
    </source>
</evidence>
<feature type="compositionally biased region" description="Polar residues" evidence="2">
    <location>
        <begin position="1"/>
        <end position="21"/>
    </location>
</feature>
<feature type="coiled-coil region" evidence="1">
    <location>
        <begin position="386"/>
        <end position="413"/>
    </location>
</feature>
<reference evidence="3 4" key="1">
    <citation type="submission" date="2017-03" db="EMBL/GenBank/DDBJ databases">
        <title>Genomes of endolithic fungi from Antarctica.</title>
        <authorList>
            <person name="Coleine C."/>
            <person name="Masonjones S."/>
            <person name="Stajich J.E."/>
        </authorList>
    </citation>
    <scope>NUCLEOTIDE SEQUENCE [LARGE SCALE GENOMIC DNA]</scope>
    <source>
        <strain evidence="3 4">CCFEE 5187</strain>
    </source>
</reference>
<gene>
    <name evidence="3" type="ORF">B0A49_09956</name>
</gene>
<name>A0A4U0WMC0_9PEZI</name>
<keyword evidence="1" id="KW-0175">Coiled coil</keyword>
<protein>
    <recommendedName>
        <fullName evidence="5">Kinetochore protein mis13</fullName>
    </recommendedName>
</protein>
<dbReference type="EMBL" id="NAJN01001374">
    <property type="protein sequence ID" value="TKA63633.1"/>
    <property type="molecule type" value="Genomic_DNA"/>
</dbReference>
<feature type="compositionally biased region" description="Polar residues" evidence="2">
    <location>
        <begin position="47"/>
        <end position="66"/>
    </location>
</feature>
<organism evidence="3 4">
    <name type="scientific">Cryomyces minteri</name>
    <dbReference type="NCBI Taxonomy" id="331657"/>
    <lineage>
        <taxon>Eukaryota</taxon>
        <taxon>Fungi</taxon>
        <taxon>Dikarya</taxon>
        <taxon>Ascomycota</taxon>
        <taxon>Pezizomycotina</taxon>
        <taxon>Dothideomycetes</taxon>
        <taxon>Dothideomycetes incertae sedis</taxon>
        <taxon>Cryomyces</taxon>
    </lineage>
</organism>
<proteinExistence type="predicted"/>
<comment type="caution">
    <text evidence="3">The sequence shown here is derived from an EMBL/GenBank/DDBJ whole genome shotgun (WGS) entry which is preliminary data.</text>
</comment>
<dbReference type="STRING" id="331657.A0A4U0WMC0"/>
<dbReference type="GO" id="GO:0007059">
    <property type="term" value="P:chromosome segregation"/>
    <property type="evidence" value="ECO:0007669"/>
    <property type="project" value="InterPro"/>
</dbReference>
<evidence type="ECO:0000256" key="2">
    <source>
        <dbReference type="SAM" id="MobiDB-lite"/>
    </source>
</evidence>
<dbReference type="GO" id="GO:0051301">
    <property type="term" value="P:cell division"/>
    <property type="evidence" value="ECO:0007669"/>
    <property type="project" value="InterPro"/>
</dbReference>
<dbReference type="AlphaFoldDB" id="A0A4U0WMC0"/>
<accession>A0A4U0WMC0</accession>
<feature type="compositionally biased region" description="Basic and acidic residues" evidence="2">
    <location>
        <begin position="204"/>
        <end position="213"/>
    </location>
</feature>
<evidence type="ECO:0000313" key="3">
    <source>
        <dbReference type="EMBL" id="TKA63633.1"/>
    </source>
</evidence>
<dbReference type="OrthoDB" id="3364649at2759"/>
<dbReference type="Proteomes" id="UP000308768">
    <property type="component" value="Unassembled WGS sequence"/>
</dbReference>
<evidence type="ECO:0000313" key="4">
    <source>
        <dbReference type="Proteomes" id="UP000308768"/>
    </source>
</evidence>